<organism evidence="10 11">
    <name type="scientific">Lachnellula suecica</name>
    <dbReference type="NCBI Taxonomy" id="602035"/>
    <lineage>
        <taxon>Eukaryota</taxon>
        <taxon>Fungi</taxon>
        <taxon>Dikarya</taxon>
        <taxon>Ascomycota</taxon>
        <taxon>Pezizomycotina</taxon>
        <taxon>Leotiomycetes</taxon>
        <taxon>Helotiales</taxon>
        <taxon>Lachnaceae</taxon>
        <taxon>Lachnellula</taxon>
    </lineage>
</organism>
<evidence type="ECO:0000313" key="11">
    <source>
        <dbReference type="Proteomes" id="UP000469558"/>
    </source>
</evidence>
<evidence type="ECO:0000256" key="8">
    <source>
        <dbReference type="SAM" id="MobiDB-lite"/>
    </source>
</evidence>
<dbReference type="InterPro" id="IPR050164">
    <property type="entry name" value="Peptidase_C19"/>
</dbReference>
<dbReference type="GO" id="GO:0005829">
    <property type="term" value="C:cytosol"/>
    <property type="evidence" value="ECO:0007669"/>
    <property type="project" value="TreeGrafter"/>
</dbReference>
<keyword evidence="11" id="KW-1185">Reference proteome</keyword>
<evidence type="ECO:0000259" key="9">
    <source>
        <dbReference type="PROSITE" id="PS50235"/>
    </source>
</evidence>
<dbReference type="AlphaFoldDB" id="A0A8T9BUL4"/>
<dbReference type="OrthoDB" id="6287070at2759"/>
<dbReference type="EMBL" id="QGMK01001960">
    <property type="protein sequence ID" value="TVY62714.1"/>
    <property type="molecule type" value="Genomic_DNA"/>
</dbReference>
<dbReference type="InterPro" id="IPR001394">
    <property type="entry name" value="Peptidase_C19_UCH"/>
</dbReference>
<feature type="compositionally biased region" description="Polar residues" evidence="8">
    <location>
        <begin position="766"/>
        <end position="784"/>
    </location>
</feature>
<comment type="catalytic activity">
    <reaction evidence="1">
        <text>Thiol-dependent hydrolysis of ester, thioester, amide, peptide and isopeptide bonds formed by the C-terminal Gly of ubiquitin (a 76-residue protein attached to proteins as an intracellular targeting signal).</text>
        <dbReference type="EC" id="3.4.19.12"/>
    </reaction>
</comment>
<feature type="domain" description="USP" evidence="9">
    <location>
        <begin position="182"/>
        <end position="641"/>
    </location>
</feature>
<feature type="compositionally biased region" description="Basic and acidic residues" evidence="8">
    <location>
        <begin position="791"/>
        <end position="802"/>
    </location>
</feature>
<feature type="compositionally biased region" description="Basic and acidic residues" evidence="8">
    <location>
        <begin position="712"/>
        <end position="721"/>
    </location>
</feature>
<dbReference type="GO" id="GO:0006508">
    <property type="term" value="P:proteolysis"/>
    <property type="evidence" value="ECO:0007669"/>
    <property type="project" value="UniProtKB-KW"/>
</dbReference>
<feature type="compositionally biased region" description="Basic and acidic residues" evidence="8">
    <location>
        <begin position="1"/>
        <end position="31"/>
    </location>
</feature>
<keyword evidence="7" id="KW-0788">Thiol protease</keyword>
<dbReference type="GO" id="GO:0016579">
    <property type="term" value="P:protein deubiquitination"/>
    <property type="evidence" value="ECO:0007669"/>
    <property type="project" value="InterPro"/>
</dbReference>
<name>A0A8T9BUL4_9HELO</name>
<feature type="compositionally biased region" description="Polar residues" evidence="8">
    <location>
        <begin position="723"/>
        <end position="738"/>
    </location>
</feature>
<comment type="similarity">
    <text evidence="2">Belongs to the peptidase C19 family.</text>
</comment>
<keyword evidence="5" id="KW-0833">Ubl conjugation pathway</keyword>
<dbReference type="PANTHER" id="PTHR24006:SF722">
    <property type="entry name" value="UBIQUITIN CARBOXYL-TERMINAL HYDROLASE 48"/>
    <property type="match status" value="1"/>
</dbReference>
<comment type="caution">
    <text evidence="10">The sequence shown here is derived from an EMBL/GenBank/DDBJ whole genome shotgun (WGS) entry which is preliminary data.</text>
</comment>
<dbReference type="Pfam" id="PF00443">
    <property type="entry name" value="UCH"/>
    <property type="match status" value="1"/>
</dbReference>
<dbReference type="InterPro" id="IPR038765">
    <property type="entry name" value="Papain-like_cys_pep_sf"/>
</dbReference>
<dbReference type="EC" id="3.4.19.12" evidence="3"/>
<feature type="region of interest" description="Disordered" evidence="8">
    <location>
        <begin position="1"/>
        <end position="34"/>
    </location>
</feature>
<dbReference type="PANTHER" id="PTHR24006">
    <property type="entry name" value="UBIQUITIN CARBOXYL-TERMINAL HYDROLASE"/>
    <property type="match status" value="1"/>
</dbReference>
<evidence type="ECO:0000256" key="3">
    <source>
        <dbReference type="ARBA" id="ARBA00012759"/>
    </source>
</evidence>
<dbReference type="SUPFAM" id="SSF54001">
    <property type="entry name" value="Cysteine proteinases"/>
    <property type="match status" value="1"/>
</dbReference>
<keyword evidence="4" id="KW-0645">Protease</keyword>
<feature type="region of interest" description="Disordered" evidence="8">
    <location>
        <begin position="679"/>
        <end position="738"/>
    </location>
</feature>
<proteinExistence type="inferred from homology"/>
<gene>
    <name evidence="10" type="ORF">LSUE1_G008333</name>
</gene>
<dbReference type="InterPro" id="IPR028889">
    <property type="entry name" value="USP"/>
</dbReference>
<dbReference type="GO" id="GO:0004843">
    <property type="term" value="F:cysteine-type deubiquitinase activity"/>
    <property type="evidence" value="ECO:0007669"/>
    <property type="project" value="UniProtKB-EC"/>
</dbReference>
<reference evidence="10 11" key="1">
    <citation type="submission" date="2018-05" db="EMBL/GenBank/DDBJ databases">
        <title>Genome sequencing and assembly of the regulated plant pathogen Lachnellula willkommii and related sister species for the development of diagnostic species identification markers.</title>
        <authorList>
            <person name="Giroux E."/>
            <person name="Bilodeau G."/>
        </authorList>
    </citation>
    <scope>NUCLEOTIDE SEQUENCE [LARGE SCALE GENOMIC DNA]</scope>
    <source>
        <strain evidence="10 11">CBS 268.59</strain>
    </source>
</reference>
<evidence type="ECO:0000256" key="1">
    <source>
        <dbReference type="ARBA" id="ARBA00000707"/>
    </source>
</evidence>
<keyword evidence="6" id="KW-0378">Hydrolase</keyword>
<sequence>MQRFLSKKEKPNGTGEHKRNKSKEKTGDKTPGKLILKKSLRFSKSLRAISAAFSNPHGKSAPVLDTTNSTVYTTSADSRPGIFLQNTSSSDARYSFPSNFWKQDPQKKLDKKLEKELEAKISTIKERLRDEGYGNVADEQINHCLASESANGDVDKAFDMLLIFQQSVEGYIKSYNPKVQMQGAENRELVTCYLDALLFAMFARLESFETILHNEFEEEPKRKLATLIRVWVNMLRTGKLIQTDVTKHLQEALAECGWRDAARIEQQDTSEAFSFITETLGLPLLSLKVDIFHVGTDDDPDDHKVVQERLLDVALPEDHDPNVPLKLEDCLENYFNNRIEVTRKIERSDTKSSIRSVQLHTAGQGSSEHYEIAGVAWAESPITLGETSTEPQSPITPITPGGRNRATSFIRRVVEGEADGPAVEPFDRIGSPDSLRKGSIRKEVRLPAWQFYNLLRPSPSLISKPPSKCYPQTVLINNLAFAKEQPAKNDAEVAAHFKEERPVLGICLKRYSMGENGEAKKNGILVDVPLELKLPHFIEEDMISEDGRLMGKFKLKLQGVICHRGQSVNQGHYISYVRGMTTIADGDFRSDQKLSNSAEPPRYPKDRWIKHDDLADPRVAYVDIEQALREETPYLLFYQVLPIIESSVQSVSDLDVDPPAYADSGIGLKISSPADRNVPGYFDGAPNGGSHGVRVSVSSDTERPSRRSMNLGDDRPEERRGSTAMTESSITSTASSMGVSTAITSASDETTVQRISRAASRFAKSGSKSRPTSASGEGRMSTTFPRMGWKISKEQLNKKEATQESVNVPEMLAQTDGLAESARNSFTMEDDRLMPEEATPVPSKSRKGRKRDKSNEPTDKGKGRGKWKDKTQDNGAETSPERECIIM</sequence>
<evidence type="ECO:0000313" key="10">
    <source>
        <dbReference type="EMBL" id="TVY62714.1"/>
    </source>
</evidence>
<dbReference type="Proteomes" id="UP000469558">
    <property type="component" value="Unassembled WGS sequence"/>
</dbReference>
<feature type="region of interest" description="Disordered" evidence="8">
    <location>
        <begin position="759"/>
        <end position="887"/>
    </location>
</feature>
<evidence type="ECO:0000256" key="4">
    <source>
        <dbReference type="ARBA" id="ARBA00022670"/>
    </source>
</evidence>
<dbReference type="Gene3D" id="3.90.70.10">
    <property type="entry name" value="Cysteine proteinases"/>
    <property type="match status" value="2"/>
</dbReference>
<evidence type="ECO:0000256" key="6">
    <source>
        <dbReference type="ARBA" id="ARBA00022801"/>
    </source>
</evidence>
<evidence type="ECO:0000256" key="7">
    <source>
        <dbReference type="ARBA" id="ARBA00022807"/>
    </source>
</evidence>
<protein>
    <recommendedName>
        <fullName evidence="3">ubiquitinyl hydrolase 1</fullName>
        <ecNumber evidence="3">3.4.19.12</ecNumber>
    </recommendedName>
</protein>
<feature type="compositionally biased region" description="Basic and acidic residues" evidence="8">
    <location>
        <begin position="853"/>
        <end position="872"/>
    </location>
</feature>
<accession>A0A8T9BUL4</accession>
<evidence type="ECO:0000256" key="5">
    <source>
        <dbReference type="ARBA" id="ARBA00022786"/>
    </source>
</evidence>
<evidence type="ECO:0000256" key="2">
    <source>
        <dbReference type="ARBA" id="ARBA00009085"/>
    </source>
</evidence>
<dbReference type="PROSITE" id="PS50235">
    <property type="entry name" value="USP_3"/>
    <property type="match status" value="1"/>
</dbReference>
<dbReference type="GO" id="GO:0005634">
    <property type="term" value="C:nucleus"/>
    <property type="evidence" value="ECO:0007669"/>
    <property type="project" value="UniProtKB-SubCell"/>
</dbReference>